<protein>
    <submittedName>
        <fullName evidence="1">Uncharacterized protein</fullName>
    </submittedName>
</protein>
<name>A0ACB8CXS2_DERSI</name>
<gene>
    <name evidence="1" type="ORF">HPB49_014233</name>
</gene>
<accession>A0ACB8CXS2</accession>
<evidence type="ECO:0000313" key="1">
    <source>
        <dbReference type="EMBL" id="KAH7953931.1"/>
    </source>
</evidence>
<sequence>MRACFSCFLKTKERCVYGNNGTRSPCQTRLFEGTFAFRKQRRRDSASSYPTTWRARQWSSPLKISGSPAVGSEATVSLSQPSVSRCVHAVSEAIVRVGTEQRWLSFPRTRSERALVKQGFLRSGNISDVVVNVVGCVDDTYIAITAPELPPAQKQTYWCRNGYYALNTMVVCDSNMRVLAIDPRFAGSCHDAYVWRGSALRSSFADGCFVNKGEFLLGEYKNAYKSTYEPHPIATINGEQFVRYFYSASRQRILTRALAHHAGFGASRAIVSGGPFQPGPRVDEVRGGALHRSYEEPFPLLAALSCVAVLPCCSRKYCRGLCSAAQPMSRR</sequence>
<proteinExistence type="predicted"/>
<dbReference type="EMBL" id="CM023473">
    <property type="protein sequence ID" value="KAH7953931.1"/>
    <property type="molecule type" value="Genomic_DNA"/>
</dbReference>
<evidence type="ECO:0000313" key="2">
    <source>
        <dbReference type="Proteomes" id="UP000821865"/>
    </source>
</evidence>
<comment type="caution">
    <text evidence="1">The sequence shown here is derived from an EMBL/GenBank/DDBJ whole genome shotgun (WGS) entry which is preliminary data.</text>
</comment>
<keyword evidence="2" id="KW-1185">Reference proteome</keyword>
<organism evidence="1 2">
    <name type="scientific">Dermacentor silvarum</name>
    <name type="common">Tick</name>
    <dbReference type="NCBI Taxonomy" id="543639"/>
    <lineage>
        <taxon>Eukaryota</taxon>
        <taxon>Metazoa</taxon>
        <taxon>Ecdysozoa</taxon>
        <taxon>Arthropoda</taxon>
        <taxon>Chelicerata</taxon>
        <taxon>Arachnida</taxon>
        <taxon>Acari</taxon>
        <taxon>Parasitiformes</taxon>
        <taxon>Ixodida</taxon>
        <taxon>Ixodoidea</taxon>
        <taxon>Ixodidae</taxon>
        <taxon>Rhipicephalinae</taxon>
        <taxon>Dermacentor</taxon>
    </lineage>
</organism>
<dbReference type="Proteomes" id="UP000821865">
    <property type="component" value="Chromosome 4"/>
</dbReference>
<reference evidence="1" key="1">
    <citation type="submission" date="2020-05" db="EMBL/GenBank/DDBJ databases">
        <title>Large-scale comparative analyses of tick genomes elucidate their genetic diversity and vector capacities.</title>
        <authorList>
            <person name="Jia N."/>
            <person name="Wang J."/>
            <person name="Shi W."/>
            <person name="Du L."/>
            <person name="Sun Y."/>
            <person name="Zhan W."/>
            <person name="Jiang J."/>
            <person name="Wang Q."/>
            <person name="Zhang B."/>
            <person name="Ji P."/>
            <person name="Sakyi L.B."/>
            <person name="Cui X."/>
            <person name="Yuan T."/>
            <person name="Jiang B."/>
            <person name="Yang W."/>
            <person name="Lam T.T.-Y."/>
            <person name="Chang Q."/>
            <person name="Ding S."/>
            <person name="Wang X."/>
            <person name="Zhu J."/>
            <person name="Ruan X."/>
            <person name="Zhao L."/>
            <person name="Wei J."/>
            <person name="Que T."/>
            <person name="Du C."/>
            <person name="Cheng J."/>
            <person name="Dai P."/>
            <person name="Han X."/>
            <person name="Huang E."/>
            <person name="Gao Y."/>
            <person name="Liu J."/>
            <person name="Shao H."/>
            <person name="Ye R."/>
            <person name="Li L."/>
            <person name="Wei W."/>
            <person name="Wang X."/>
            <person name="Wang C."/>
            <person name="Yang T."/>
            <person name="Huo Q."/>
            <person name="Li W."/>
            <person name="Guo W."/>
            <person name="Chen H."/>
            <person name="Zhou L."/>
            <person name="Ni X."/>
            <person name="Tian J."/>
            <person name="Zhou Y."/>
            <person name="Sheng Y."/>
            <person name="Liu T."/>
            <person name="Pan Y."/>
            <person name="Xia L."/>
            <person name="Li J."/>
            <person name="Zhao F."/>
            <person name="Cao W."/>
        </authorList>
    </citation>
    <scope>NUCLEOTIDE SEQUENCE</scope>
    <source>
        <strain evidence="1">Dsil-2018</strain>
    </source>
</reference>